<protein>
    <recommendedName>
        <fullName evidence="4">DUF4175 domain-containing protein</fullName>
    </recommendedName>
</protein>
<gene>
    <name evidence="2" type="ORF">CKO31_04490</name>
</gene>
<organism evidence="2 3">
    <name type="scientific">Thiohalocapsa halophila</name>
    <dbReference type="NCBI Taxonomy" id="69359"/>
    <lineage>
        <taxon>Bacteria</taxon>
        <taxon>Pseudomonadati</taxon>
        <taxon>Pseudomonadota</taxon>
        <taxon>Gammaproteobacteria</taxon>
        <taxon>Chromatiales</taxon>
        <taxon>Chromatiaceae</taxon>
        <taxon>Thiohalocapsa</taxon>
    </lineage>
</organism>
<keyword evidence="1" id="KW-0812">Transmembrane</keyword>
<comment type="caution">
    <text evidence="2">The sequence shown here is derived from an EMBL/GenBank/DDBJ whole genome shotgun (WGS) entry which is preliminary data.</text>
</comment>
<evidence type="ECO:0000256" key="1">
    <source>
        <dbReference type="SAM" id="Phobius"/>
    </source>
</evidence>
<dbReference type="RefSeq" id="WP_200234423.1">
    <property type="nucleotide sequence ID" value="NZ_NRRV01000007.1"/>
</dbReference>
<name>A0ABS1CDM9_9GAMM</name>
<sequence length="82" mass="8791">MKLCPKCATSPLPFVMIAVIASVIGFLTWLTLGLSDWGAWPRLGIAAASVGAVAATLWHYVISCMRRHCRHRDGFGGMTASS</sequence>
<feature type="transmembrane region" description="Helical" evidence="1">
    <location>
        <begin position="12"/>
        <end position="31"/>
    </location>
</feature>
<proteinExistence type="predicted"/>
<feature type="transmembrane region" description="Helical" evidence="1">
    <location>
        <begin position="43"/>
        <end position="62"/>
    </location>
</feature>
<reference evidence="2 3" key="1">
    <citation type="journal article" date="2020" name="Microorganisms">
        <title>Osmotic Adaptation and Compatible Solute Biosynthesis of Phototrophic Bacteria as Revealed from Genome Analyses.</title>
        <authorList>
            <person name="Imhoff J.F."/>
            <person name="Rahn T."/>
            <person name="Kunzel S."/>
            <person name="Keller A."/>
            <person name="Neulinger S.C."/>
        </authorList>
    </citation>
    <scope>NUCLEOTIDE SEQUENCE [LARGE SCALE GENOMIC DNA]</scope>
    <source>
        <strain evidence="2 3">DSM 6210</strain>
    </source>
</reference>
<accession>A0ABS1CDM9</accession>
<keyword evidence="3" id="KW-1185">Reference proteome</keyword>
<evidence type="ECO:0000313" key="2">
    <source>
        <dbReference type="EMBL" id="MBK1630008.1"/>
    </source>
</evidence>
<dbReference type="Proteomes" id="UP000748752">
    <property type="component" value="Unassembled WGS sequence"/>
</dbReference>
<keyword evidence="1" id="KW-0472">Membrane</keyword>
<evidence type="ECO:0000313" key="3">
    <source>
        <dbReference type="Proteomes" id="UP000748752"/>
    </source>
</evidence>
<keyword evidence="1" id="KW-1133">Transmembrane helix</keyword>
<dbReference type="EMBL" id="NRRV01000007">
    <property type="protein sequence ID" value="MBK1630008.1"/>
    <property type="molecule type" value="Genomic_DNA"/>
</dbReference>
<evidence type="ECO:0008006" key="4">
    <source>
        <dbReference type="Google" id="ProtNLM"/>
    </source>
</evidence>